<reference evidence="2 3" key="1">
    <citation type="submission" date="2018-05" db="EMBL/GenBank/DDBJ databases">
        <title>Complete Genome Sequences of Extremely Thermoacidophilic, Metal-Mobilizing Type-Strain Members of the Archaeal Family Sulfolobaceae: Acidianus brierleyi DSM-1651T, Acidianus sulfidivorans DSM-18786T, Metallosphaera hakonensis DSM-7519T, and Metallosphaera prunae DSM-10039T.</title>
        <authorList>
            <person name="Counts J.A."/>
            <person name="Kelly R.M."/>
        </authorList>
    </citation>
    <scope>NUCLEOTIDE SEQUENCE [LARGE SCALE GENOMIC DNA]</scope>
    <source>
        <strain evidence="2 3">DSM 1651</strain>
    </source>
</reference>
<dbReference type="SUPFAM" id="SSF52540">
    <property type="entry name" value="P-loop containing nucleoside triphosphate hydrolases"/>
    <property type="match status" value="1"/>
</dbReference>
<keyword evidence="3" id="KW-1185">Reference proteome</keyword>
<dbReference type="SMART" id="SM00382">
    <property type="entry name" value="AAA"/>
    <property type="match status" value="1"/>
</dbReference>
<name>A0A2U9IE43_9CREN</name>
<evidence type="ECO:0000313" key="2">
    <source>
        <dbReference type="EMBL" id="AWR94312.1"/>
    </source>
</evidence>
<dbReference type="InterPro" id="IPR003593">
    <property type="entry name" value="AAA+_ATPase"/>
</dbReference>
<dbReference type="OrthoDB" id="10575at2157"/>
<evidence type="ECO:0000259" key="1">
    <source>
        <dbReference type="SMART" id="SM00382"/>
    </source>
</evidence>
<dbReference type="GeneID" id="36831808"/>
<dbReference type="PANTHER" id="PTHR30121:SF6">
    <property type="entry name" value="SLR6007 PROTEIN"/>
    <property type="match status" value="1"/>
</dbReference>
<dbReference type="NCBIfam" id="NF041017">
    <property type="entry name" value="DNA_import_CedB"/>
    <property type="match status" value="1"/>
</dbReference>
<evidence type="ECO:0000313" key="3">
    <source>
        <dbReference type="Proteomes" id="UP000248044"/>
    </source>
</evidence>
<dbReference type="InterPro" id="IPR002789">
    <property type="entry name" value="HerA_central"/>
</dbReference>
<protein>
    <submittedName>
        <fullName evidence="2">AAA family ATPase</fullName>
    </submittedName>
</protein>
<dbReference type="Pfam" id="PF01935">
    <property type="entry name" value="DUF87"/>
    <property type="match status" value="1"/>
</dbReference>
<organism evidence="2 3">
    <name type="scientific">Acidianus brierleyi</name>
    <dbReference type="NCBI Taxonomy" id="41673"/>
    <lineage>
        <taxon>Archaea</taxon>
        <taxon>Thermoproteota</taxon>
        <taxon>Thermoprotei</taxon>
        <taxon>Sulfolobales</taxon>
        <taxon>Sulfolobaceae</taxon>
        <taxon>Acidianus</taxon>
    </lineage>
</organism>
<dbReference type="KEGG" id="abri:DFR85_06590"/>
<gene>
    <name evidence="2" type="ORF">DFR85_06590</name>
</gene>
<proteinExistence type="predicted"/>
<sequence>MMDNRLALILLILMPIFLAIVYRNPFFLIILVLSIFVLTRWKILNINSIKSFLVKQRVEASLQVENGVICKGNDYIAVVEIDDIPYDYRDFSDNEIKNSIIAFHKIINLGTQVDIIFRKKYIDSVKYKENLLNKAQNLRIMVDSDPSNAKARKELDLINSILKKISEGEIPFKYEIFLLIYGSSKEEVLQLAKVVMRGLEGLNIKSKIASKNDILDTIFLEESKSNKTALSFQVPFLTPFSLEKLPSVEIRTDGIFLGKDIEKNMPVFWNVSKAENPHVLIVGPTGSGKTEFLISLGAKLSLQENVPTVFFDIKGDIKSRLRKYGLSFRLLNPLIYSISLLRSQYVYSNIRSIQIEKIISNSFNLDRVYSSIVFNLVNTALENVKSGKINNINWDYIDEKARLEFDEITYVVLSKIFGTIKIVDHENSSIVDQIHDGINVIDLSLIKSEILRKLVIFSIITDLYNKYSSNVDEGLKISLVIDEAWTILRSEKDEYPIVTDIVKRGRGYGISILMATQNIEDLGELSDIYLDNVGLLMVMNNGDKRFWSETVKRFVNISNEEIVNRLSFLGRGEALIRFIGDPRPMLIKTHVLTSSSL</sequence>
<dbReference type="InterPro" id="IPR053657">
    <property type="entry name" value="Ced-DNA_import"/>
</dbReference>
<dbReference type="InterPro" id="IPR051162">
    <property type="entry name" value="T4SS_component"/>
</dbReference>
<dbReference type="InterPro" id="IPR027417">
    <property type="entry name" value="P-loop_NTPase"/>
</dbReference>
<dbReference type="Proteomes" id="UP000248044">
    <property type="component" value="Chromosome"/>
</dbReference>
<dbReference type="RefSeq" id="WP_110270193.1">
    <property type="nucleotide sequence ID" value="NZ_CP029289.2"/>
</dbReference>
<accession>A0A2U9IE43</accession>
<dbReference type="PANTHER" id="PTHR30121">
    <property type="entry name" value="UNCHARACTERIZED PROTEIN YJGR-RELATED"/>
    <property type="match status" value="1"/>
</dbReference>
<feature type="domain" description="AAA+ ATPase" evidence="1">
    <location>
        <begin position="275"/>
        <end position="543"/>
    </location>
</feature>
<dbReference type="Gene3D" id="3.40.50.300">
    <property type="entry name" value="P-loop containing nucleotide triphosphate hydrolases"/>
    <property type="match status" value="2"/>
</dbReference>
<dbReference type="AlphaFoldDB" id="A0A2U9IE43"/>
<dbReference type="EMBL" id="CP029289">
    <property type="protein sequence ID" value="AWR94312.1"/>
    <property type="molecule type" value="Genomic_DNA"/>
</dbReference>